<dbReference type="EMBL" id="MSCW01000009">
    <property type="protein sequence ID" value="ONF42467.1"/>
    <property type="molecule type" value="Genomic_DNA"/>
</dbReference>
<keyword evidence="2" id="KW-1185">Reference proteome</keyword>
<dbReference type="STRING" id="135739.BTO32_14735"/>
<dbReference type="OrthoDB" id="6372141at2"/>
<dbReference type="Proteomes" id="UP000189339">
    <property type="component" value="Unassembled WGS sequence"/>
</dbReference>
<protein>
    <submittedName>
        <fullName evidence="1">Uncharacterized protein</fullName>
    </submittedName>
</protein>
<reference evidence="1 2" key="1">
    <citation type="submission" date="2016-12" db="EMBL/GenBank/DDBJ databases">
        <title>Marinobacter lutaoensis whole genome sequencing.</title>
        <authorList>
            <person name="Verma A."/>
            <person name="Krishnamurthi S."/>
        </authorList>
    </citation>
    <scope>NUCLEOTIDE SEQUENCE [LARGE SCALE GENOMIC DNA]</scope>
    <source>
        <strain evidence="1 2">T5054</strain>
    </source>
</reference>
<evidence type="ECO:0000313" key="2">
    <source>
        <dbReference type="Proteomes" id="UP000189339"/>
    </source>
</evidence>
<evidence type="ECO:0000313" key="1">
    <source>
        <dbReference type="EMBL" id="ONF42467.1"/>
    </source>
</evidence>
<gene>
    <name evidence="1" type="ORF">BTO32_14735</name>
</gene>
<sequence>MTVMVEALVRATHGEDGRIASLEFGIIEWPYAELEPAQVLLVERGLRGGDDDPMYLIALMNDGESMFEVAFKASREIREFARQHISRAGQIKLVRLPSIYDEIAEPEGRRKIRNFVVPARVYPSTAEAIVALANPEALAS</sequence>
<proteinExistence type="predicted"/>
<dbReference type="RefSeq" id="WP_076725412.1">
    <property type="nucleotide sequence ID" value="NZ_MSCW01000009.1"/>
</dbReference>
<organism evidence="1 2">
    <name type="scientific">Marinobacter lutaoensis</name>
    <dbReference type="NCBI Taxonomy" id="135739"/>
    <lineage>
        <taxon>Bacteria</taxon>
        <taxon>Pseudomonadati</taxon>
        <taxon>Pseudomonadota</taxon>
        <taxon>Gammaproteobacteria</taxon>
        <taxon>Pseudomonadales</taxon>
        <taxon>Marinobacteraceae</taxon>
        <taxon>Marinobacter</taxon>
    </lineage>
</organism>
<accession>A0A1V2DP98</accession>
<comment type="caution">
    <text evidence="1">The sequence shown here is derived from an EMBL/GenBank/DDBJ whole genome shotgun (WGS) entry which is preliminary data.</text>
</comment>
<name>A0A1V2DP98_9GAMM</name>
<dbReference type="AlphaFoldDB" id="A0A1V2DP98"/>